<dbReference type="AlphaFoldDB" id="A0A0R3RQY5"/>
<organism evidence="1 2">
    <name type="scientific">Elaeophora elaphi</name>
    <dbReference type="NCBI Taxonomy" id="1147741"/>
    <lineage>
        <taxon>Eukaryota</taxon>
        <taxon>Metazoa</taxon>
        <taxon>Ecdysozoa</taxon>
        <taxon>Nematoda</taxon>
        <taxon>Chromadorea</taxon>
        <taxon>Rhabditida</taxon>
        <taxon>Spirurina</taxon>
        <taxon>Spiruromorpha</taxon>
        <taxon>Filarioidea</taxon>
        <taxon>Onchocercidae</taxon>
        <taxon>Elaeophora</taxon>
    </lineage>
</organism>
<keyword evidence="1" id="KW-1185">Reference proteome</keyword>
<name>A0A0R3RQY5_9BILA</name>
<evidence type="ECO:0000313" key="2">
    <source>
        <dbReference type="WBParaSite" id="EEL_0000411301-mRNA-1"/>
    </source>
</evidence>
<proteinExistence type="predicted"/>
<dbReference type="WBParaSite" id="EEL_0000411301-mRNA-1">
    <property type="protein sequence ID" value="EEL_0000411301-mRNA-1"/>
    <property type="gene ID" value="EEL_0000411301"/>
</dbReference>
<evidence type="ECO:0000313" key="1">
    <source>
        <dbReference type="Proteomes" id="UP000050640"/>
    </source>
</evidence>
<accession>A0A0R3RQY5</accession>
<sequence>MRRGLRKTSTNRCIRWKDKPYDGCQDYQDSVATGGSEDQEKVAEEITLLQSNLSLQFSQCEVIGRNIDQNLVDLTLNFCLLRLGFFLEWHAAMLHSTKENLESILSAILNFTSCYLHKILQHFATT</sequence>
<protein>
    <submittedName>
        <fullName evidence="2">HEAT repeat-containing protein 1</fullName>
    </submittedName>
</protein>
<reference evidence="2" key="1">
    <citation type="submission" date="2017-02" db="UniProtKB">
        <authorList>
            <consortium name="WormBaseParasite"/>
        </authorList>
    </citation>
    <scope>IDENTIFICATION</scope>
</reference>
<dbReference type="Proteomes" id="UP000050640">
    <property type="component" value="Unplaced"/>
</dbReference>